<dbReference type="AlphaFoldDB" id="A0A6G7GP55"/>
<organism evidence="2 3">
    <name type="scientific">Kuenenia stuttgartiensis</name>
    <dbReference type="NCBI Taxonomy" id="174633"/>
    <lineage>
        <taxon>Bacteria</taxon>
        <taxon>Pseudomonadati</taxon>
        <taxon>Planctomycetota</taxon>
        <taxon>Candidatus Brocadiia</taxon>
        <taxon>Candidatus Brocadiales</taxon>
        <taxon>Candidatus Brocadiaceae</taxon>
        <taxon>Candidatus Kuenenia</taxon>
    </lineage>
</organism>
<evidence type="ECO:0000259" key="1">
    <source>
        <dbReference type="Pfam" id="PF13655"/>
    </source>
</evidence>
<feature type="domain" description="Reverse transcriptase N-terminal" evidence="1">
    <location>
        <begin position="18"/>
        <end position="42"/>
    </location>
</feature>
<gene>
    <name evidence="2" type="ORF">KsCSTR_20100</name>
</gene>
<dbReference type="EMBL" id="CP049055">
    <property type="protein sequence ID" value="QII11390.1"/>
    <property type="molecule type" value="Genomic_DNA"/>
</dbReference>
<protein>
    <recommendedName>
        <fullName evidence="1">Reverse transcriptase N-terminal domain-containing protein</fullName>
    </recommendedName>
</protein>
<sequence>MTEVVKLTGATSISGQHWKAINWQKVKAEVKRLQMRIAKAVRQ</sequence>
<proteinExistence type="predicted"/>
<dbReference type="Proteomes" id="UP000501926">
    <property type="component" value="Chromosome"/>
</dbReference>
<name>A0A6G7GP55_KUEST</name>
<evidence type="ECO:0000313" key="3">
    <source>
        <dbReference type="Proteomes" id="UP000501926"/>
    </source>
</evidence>
<dbReference type="InterPro" id="IPR025960">
    <property type="entry name" value="RVT_N"/>
</dbReference>
<reference evidence="2 3" key="1">
    <citation type="submission" date="2020-02" db="EMBL/GenBank/DDBJ databases">
        <title>Newly sequenced genome of strain CSTR1 showed variability in Candidatus Kuenenia stuttgartiensis genomes.</title>
        <authorList>
            <person name="Ding C."/>
            <person name="Adrian L."/>
        </authorList>
    </citation>
    <scope>NUCLEOTIDE SEQUENCE [LARGE SCALE GENOMIC DNA]</scope>
    <source>
        <strain evidence="2 3">CSTR1</strain>
    </source>
</reference>
<accession>A0A6G7GP55</accession>
<evidence type="ECO:0000313" key="2">
    <source>
        <dbReference type="EMBL" id="QII11390.1"/>
    </source>
</evidence>
<dbReference type="Pfam" id="PF13655">
    <property type="entry name" value="RVT_N"/>
    <property type="match status" value="1"/>
</dbReference>